<comment type="caution">
    <text evidence="1">The sequence shown here is derived from an EMBL/GenBank/DDBJ whole genome shotgun (WGS) entry which is preliminary data.</text>
</comment>
<protein>
    <submittedName>
        <fullName evidence="1">Uncharacterized protein</fullName>
    </submittedName>
</protein>
<sequence length="80" mass="9179">MPPVLITRRRCFMASIVSQKCKTSKSDAMELYLEEQAFWSRNFNVINTFGIRNGKRIENNCLLTMGAYDSFTALKTIVAH</sequence>
<gene>
    <name evidence="1" type="ORF">TNCT_685941</name>
</gene>
<evidence type="ECO:0000313" key="2">
    <source>
        <dbReference type="Proteomes" id="UP000887116"/>
    </source>
</evidence>
<evidence type="ECO:0000313" key="1">
    <source>
        <dbReference type="EMBL" id="GFR02010.1"/>
    </source>
</evidence>
<proteinExistence type="predicted"/>
<reference evidence="1" key="1">
    <citation type="submission" date="2020-07" db="EMBL/GenBank/DDBJ databases">
        <title>Multicomponent nature underlies the extraordinary mechanical properties of spider dragline silk.</title>
        <authorList>
            <person name="Kono N."/>
            <person name="Nakamura H."/>
            <person name="Mori M."/>
            <person name="Yoshida Y."/>
            <person name="Ohtoshi R."/>
            <person name="Malay A.D."/>
            <person name="Moran D.A.P."/>
            <person name="Tomita M."/>
            <person name="Numata K."/>
            <person name="Arakawa K."/>
        </authorList>
    </citation>
    <scope>NUCLEOTIDE SEQUENCE</scope>
</reference>
<organism evidence="1 2">
    <name type="scientific">Trichonephila clavata</name>
    <name type="common">Joro spider</name>
    <name type="synonym">Nephila clavata</name>
    <dbReference type="NCBI Taxonomy" id="2740835"/>
    <lineage>
        <taxon>Eukaryota</taxon>
        <taxon>Metazoa</taxon>
        <taxon>Ecdysozoa</taxon>
        <taxon>Arthropoda</taxon>
        <taxon>Chelicerata</taxon>
        <taxon>Arachnida</taxon>
        <taxon>Araneae</taxon>
        <taxon>Araneomorphae</taxon>
        <taxon>Entelegynae</taxon>
        <taxon>Araneoidea</taxon>
        <taxon>Nephilidae</taxon>
        <taxon>Trichonephila</taxon>
    </lineage>
</organism>
<dbReference type="EMBL" id="BMAO01025348">
    <property type="protein sequence ID" value="GFR02010.1"/>
    <property type="molecule type" value="Genomic_DNA"/>
</dbReference>
<dbReference type="AlphaFoldDB" id="A0A8X6IC56"/>
<accession>A0A8X6IC56</accession>
<dbReference type="Proteomes" id="UP000887116">
    <property type="component" value="Unassembled WGS sequence"/>
</dbReference>
<keyword evidence="2" id="KW-1185">Reference proteome</keyword>
<name>A0A8X6IC56_TRICU</name>